<dbReference type="EMBL" id="ABJB011036260">
    <property type="status" value="NOT_ANNOTATED_CDS"/>
    <property type="molecule type" value="Genomic_DNA"/>
</dbReference>
<dbReference type="EMBL" id="DS759009">
    <property type="protein sequence ID" value="EEC08529.1"/>
    <property type="molecule type" value="Genomic_DNA"/>
</dbReference>
<evidence type="ECO:0000313" key="10">
    <source>
        <dbReference type="EMBL" id="EEC08529.1"/>
    </source>
</evidence>
<keyword evidence="3" id="KW-0645">Protease</keyword>
<evidence type="ECO:0000256" key="5">
    <source>
        <dbReference type="ARBA" id="ARBA00022801"/>
    </source>
</evidence>
<dbReference type="GO" id="GO:0046872">
    <property type="term" value="F:metal ion binding"/>
    <property type="evidence" value="ECO:0007669"/>
    <property type="project" value="UniProtKB-KW"/>
</dbReference>
<protein>
    <submittedName>
        <fullName evidence="10 11">Endothelin-converting enzyme, putative</fullName>
        <ecNumber evidence="10">3.4.24.71</ecNumber>
    </submittedName>
</protein>
<keyword evidence="4" id="KW-0479">Metal-binding</keyword>
<evidence type="ECO:0000256" key="2">
    <source>
        <dbReference type="ARBA" id="ARBA00007357"/>
    </source>
</evidence>
<evidence type="ECO:0000259" key="8">
    <source>
        <dbReference type="Pfam" id="PF01431"/>
    </source>
</evidence>
<dbReference type="EnsemblMetazoa" id="ISCW006696-RA">
    <property type="protein sequence ID" value="ISCW006696-PA"/>
    <property type="gene ID" value="ISCW006696"/>
</dbReference>
<dbReference type="InterPro" id="IPR042089">
    <property type="entry name" value="Peptidase_M13_dom_2"/>
</dbReference>
<dbReference type="OrthoDB" id="6487252at2759"/>
<dbReference type="GO" id="GO:0005886">
    <property type="term" value="C:plasma membrane"/>
    <property type="evidence" value="ECO:0000318"/>
    <property type="project" value="GO_Central"/>
</dbReference>
<dbReference type="InterPro" id="IPR018497">
    <property type="entry name" value="Peptidase_M13_C"/>
</dbReference>
<feature type="domain" description="Peptidase M13 C-terminal" evidence="8">
    <location>
        <begin position="462"/>
        <end position="655"/>
    </location>
</feature>
<organism>
    <name type="scientific">Ixodes scapularis</name>
    <name type="common">Black-legged tick</name>
    <name type="synonym">Deer tick</name>
    <dbReference type="NCBI Taxonomy" id="6945"/>
    <lineage>
        <taxon>Eukaryota</taxon>
        <taxon>Metazoa</taxon>
        <taxon>Ecdysozoa</taxon>
        <taxon>Arthropoda</taxon>
        <taxon>Chelicerata</taxon>
        <taxon>Arachnida</taxon>
        <taxon>Acari</taxon>
        <taxon>Parasitiformes</taxon>
        <taxon>Ixodida</taxon>
        <taxon>Ixodoidea</taxon>
        <taxon>Ixodidae</taxon>
        <taxon>Ixodinae</taxon>
        <taxon>Ixodes</taxon>
    </lineage>
</organism>
<dbReference type="VEuPathDB" id="VectorBase:ISCI006696"/>
<dbReference type="Pfam" id="PF01431">
    <property type="entry name" value="Peptidase_M13"/>
    <property type="match status" value="1"/>
</dbReference>
<dbReference type="GO" id="GO:0016485">
    <property type="term" value="P:protein processing"/>
    <property type="evidence" value="ECO:0000318"/>
    <property type="project" value="GO_Central"/>
</dbReference>
<keyword evidence="12" id="KW-1185">Reference proteome</keyword>
<proteinExistence type="inferred from homology"/>
<dbReference type="PRINTS" id="PR00786">
    <property type="entry name" value="NEPRILYSIN"/>
</dbReference>
<gene>
    <name evidence="10" type="ORF">IscW_ISCW006696</name>
</gene>
<dbReference type="Gene3D" id="1.10.1380.10">
    <property type="entry name" value="Neutral endopeptidase , domain2"/>
    <property type="match status" value="1"/>
</dbReference>
<evidence type="ECO:0000256" key="3">
    <source>
        <dbReference type="ARBA" id="ARBA00022670"/>
    </source>
</evidence>
<evidence type="ECO:0000313" key="11">
    <source>
        <dbReference type="EnsemblMetazoa" id="ISCW006696-PA"/>
    </source>
</evidence>
<dbReference type="SUPFAM" id="SSF55486">
    <property type="entry name" value="Metalloproteases ('zincins'), catalytic domain"/>
    <property type="match status" value="1"/>
</dbReference>
<keyword evidence="7" id="KW-0482">Metalloprotease</keyword>
<dbReference type="VEuPathDB" id="VectorBase:ISCP_012811"/>
<dbReference type="PROSITE" id="PS51885">
    <property type="entry name" value="NEPRILYSIN"/>
    <property type="match status" value="1"/>
</dbReference>
<dbReference type="VEuPathDB" id="VectorBase:ISCW006696"/>
<dbReference type="GO" id="GO:0004222">
    <property type="term" value="F:metalloendopeptidase activity"/>
    <property type="evidence" value="ECO:0000318"/>
    <property type="project" value="GO_Central"/>
</dbReference>
<name>B7PPK7_IXOSC</name>
<dbReference type="InterPro" id="IPR000718">
    <property type="entry name" value="Peptidase_M13"/>
</dbReference>
<dbReference type="CDD" id="cd08662">
    <property type="entry name" value="M13"/>
    <property type="match status" value="1"/>
</dbReference>
<dbReference type="Gene3D" id="3.40.390.10">
    <property type="entry name" value="Collagenase (Catalytic Domain)"/>
    <property type="match status" value="1"/>
</dbReference>
<reference evidence="11" key="2">
    <citation type="submission" date="2020-05" db="UniProtKB">
        <authorList>
            <consortium name="EnsemblMetazoa"/>
        </authorList>
    </citation>
    <scope>IDENTIFICATION</scope>
    <source>
        <strain evidence="11">wikel</strain>
    </source>
</reference>
<keyword evidence="6" id="KW-0862">Zinc</keyword>
<dbReference type="InterPro" id="IPR008753">
    <property type="entry name" value="Peptidase_M13_N"/>
</dbReference>
<dbReference type="AlphaFoldDB" id="B7PPK7"/>
<dbReference type="PaxDb" id="6945-B7PPK7"/>
<dbReference type="Proteomes" id="UP000001555">
    <property type="component" value="Unassembled WGS sequence"/>
</dbReference>
<comment type="cofactor">
    <cofactor evidence="1">
        <name>Zn(2+)</name>
        <dbReference type="ChEBI" id="CHEBI:29105"/>
    </cofactor>
</comment>
<evidence type="ECO:0000259" key="9">
    <source>
        <dbReference type="Pfam" id="PF05649"/>
    </source>
</evidence>
<dbReference type="HOGENOM" id="CLU_028717_0_0_1"/>
<keyword evidence="5 10" id="KW-0378">Hydrolase</keyword>
<sequence>TCFTPDCYDFPRELSMAMNVAEDPCTDFYQFVCGRWSKVHPVDKNQFTSLQRKIFFSLYDDIRKGPWNQQSAREKSAIALSMCEDIFINRQEYLDDLRNVLSQHQLGWPDIPDTDVDVLDVLVGLALDADIHLLFQMKLVPNFKQDDRLILSLSQSPSLILWFQTRALHLAGPSLGEALLQVANALGSGQDYTALVESLLKTDTNLMSMYFEGRDKDLIGYSQFQELGDLTSGRISSERWLEAVNRHLPQEAQMTAQNELYIIGTACLAVTSRFLNKYARETHRLRSFLGWHVVRTLLPLASYRLTKKLMGESSEPQMAITYLESCIGRVSDIAPYALAHFFFGKFLTETALRTAESLVNGIREASLLSFRNLSWMEEGTRREALHKLASLHKVVAFPKGLSSKEAIDNHYSYLPEFRQVQTSKLKIGKILNSSASSRDFYQTLKQSKYLSLYLHTPLIAVNAFYMFVYHVMFIMPSIHFPPYFDSRMPLAARYGGLGHVIGHEITHVFDPFMGNMDETGVKVNWFSDVSRVRFIGRLECLVRQYSEASHSYREPTSLTLSEDFADDSGLEQTFAAYRSVVPRGDASSGVGTLENDQLFFMATCHKWCSARLEGKSAYYSPKNMRCNVPLMNSWDFARAFDCKPGSPMNPVHKCSFK</sequence>
<evidence type="ECO:0000256" key="4">
    <source>
        <dbReference type="ARBA" id="ARBA00022723"/>
    </source>
</evidence>
<dbReference type="PANTHER" id="PTHR11733:SF241">
    <property type="entry name" value="GH26575P-RELATED"/>
    <property type="match status" value="1"/>
</dbReference>
<dbReference type="STRING" id="6945.B7PPK7"/>
<evidence type="ECO:0000313" key="12">
    <source>
        <dbReference type="Proteomes" id="UP000001555"/>
    </source>
</evidence>
<comment type="similarity">
    <text evidence="2">Belongs to the peptidase M13 family.</text>
</comment>
<dbReference type="Pfam" id="PF05649">
    <property type="entry name" value="Peptidase_M13_N"/>
    <property type="match status" value="1"/>
</dbReference>
<feature type="domain" description="Peptidase M13 N-terminal" evidence="9">
    <location>
        <begin position="24"/>
        <end position="398"/>
    </location>
</feature>
<dbReference type="InterPro" id="IPR024079">
    <property type="entry name" value="MetalloPept_cat_dom_sf"/>
</dbReference>
<accession>B7PPK7</accession>
<evidence type="ECO:0000256" key="1">
    <source>
        <dbReference type="ARBA" id="ARBA00001947"/>
    </source>
</evidence>
<evidence type="ECO:0000256" key="6">
    <source>
        <dbReference type="ARBA" id="ARBA00022833"/>
    </source>
</evidence>
<dbReference type="PANTHER" id="PTHR11733">
    <property type="entry name" value="ZINC METALLOPROTEASE FAMILY M13 NEPRILYSIN-RELATED"/>
    <property type="match status" value="1"/>
</dbReference>
<reference evidence="10 12" key="1">
    <citation type="submission" date="2008-03" db="EMBL/GenBank/DDBJ databases">
        <title>Annotation of Ixodes scapularis.</title>
        <authorList>
            <consortium name="Ixodes scapularis Genome Project Consortium"/>
            <person name="Caler E."/>
            <person name="Hannick L.I."/>
            <person name="Bidwell S."/>
            <person name="Joardar V."/>
            <person name="Thiagarajan M."/>
            <person name="Amedeo P."/>
            <person name="Galinsky K.J."/>
            <person name="Schobel S."/>
            <person name="Inman J."/>
            <person name="Hostetler J."/>
            <person name="Miller J."/>
            <person name="Hammond M."/>
            <person name="Megy K."/>
            <person name="Lawson D."/>
            <person name="Kodira C."/>
            <person name="Sutton G."/>
            <person name="Meyer J."/>
            <person name="Hill C.A."/>
            <person name="Birren B."/>
            <person name="Nene V."/>
            <person name="Collins F."/>
            <person name="Alarcon-Chaidez F."/>
            <person name="Wikel S."/>
            <person name="Strausberg R."/>
        </authorList>
    </citation>
    <scope>NUCLEOTIDE SEQUENCE [LARGE SCALE GENOMIC DNA]</scope>
    <source>
        <strain evidence="12">Wikel</strain>
        <strain evidence="10">Wikel colony</strain>
    </source>
</reference>
<feature type="non-terminal residue" evidence="10">
    <location>
        <position position="1"/>
    </location>
</feature>
<evidence type="ECO:0000256" key="7">
    <source>
        <dbReference type="ARBA" id="ARBA00023049"/>
    </source>
</evidence>
<dbReference type="EC" id="3.4.24.71" evidence="10"/>
<dbReference type="EMBL" id="ABJB010293474">
    <property type="status" value="NOT_ANNOTATED_CDS"/>
    <property type="molecule type" value="Genomic_DNA"/>
</dbReference>